<name>A0A4U0FC95_9BACL</name>
<reference evidence="2 3" key="1">
    <citation type="submission" date="2019-04" db="EMBL/GenBank/DDBJ databases">
        <title>Cohnella sp. nov., isolated from soil.</title>
        <authorList>
            <person name="Kim W."/>
        </authorList>
    </citation>
    <scope>NUCLEOTIDE SEQUENCE [LARGE SCALE GENOMIC DNA]</scope>
    <source>
        <strain evidence="2 3">CAU 1483</strain>
    </source>
</reference>
<sequence length="278" mass="30106">MPAEGRLKLKKFWNKLIFGVLIFILALFSIGGSISAANEPKVITAVFQNFNDLSQFTLNNSTLSNNPGSTGAVGPDGQRVLRLTRAARQQSGSAFFTKRVSLVNQRSFSAHFSFQISASGGDFGIPGADGLSFIIQTVNNNVGSNGGGIGYQGISPSIAVEFDTWRNDESYARDPNDNHIGINLNGNMISEVTATNLPGNLKSGIWYAWVNYNGDTKKLEVRASQNSKSRPASPILSYDVDLKWCSIKMKCLSALRLRPAAVGEIMISVTFISITTTR</sequence>
<proteinExistence type="predicted"/>
<dbReference type="GO" id="GO:0030246">
    <property type="term" value="F:carbohydrate binding"/>
    <property type="evidence" value="ECO:0007669"/>
    <property type="project" value="InterPro"/>
</dbReference>
<dbReference type="Gene3D" id="2.60.120.200">
    <property type="match status" value="1"/>
</dbReference>
<dbReference type="Pfam" id="PF00139">
    <property type="entry name" value="Lectin_legB"/>
    <property type="match status" value="1"/>
</dbReference>
<evidence type="ECO:0000313" key="2">
    <source>
        <dbReference type="EMBL" id="TJY42288.1"/>
    </source>
</evidence>
<accession>A0A4U0FC95</accession>
<dbReference type="SUPFAM" id="SSF49899">
    <property type="entry name" value="Concanavalin A-like lectins/glucanases"/>
    <property type="match status" value="1"/>
</dbReference>
<evidence type="ECO:0000313" key="3">
    <source>
        <dbReference type="Proteomes" id="UP000309673"/>
    </source>
</evidence>
<dbReference type="EMBL" id="SUPK01000004">
    <property type="protein sequence ID" value="TJY42288.1"/>
    <property type="molecule type" value="Genomic_DNA"/>
</dbReference>
<dbReference type="InterPro" id="IPR013320">
    <property type="entry name" value="ConA-like_dom_sf"/>
</dbReference>
<dbReference type="PANTHER" id="PTHR32401">
    <property type="entry name" value="CONCANAVALIN A-LIKE LECTIN FAMILY PROTEIN"/>
    <property type="match status" value="1"/>
</dbReference>
<evidence type="ECO:0000259" key="1">
    <source>
        <dbReference type="Pfam" id="PF00139"/>
    </source>
</evidence>
<dbReference type="InterPro" id="IPR050258">
    <property type="entry name" value="Leguminous_Lectin"/>
</dbReference>
<comment type="caution">
    <text evidence="2">The sequence shown here is derived from an EMBL/GenBank/DDBJ whole genome shotgun (WGS) entry which is preliminary data.</text>
</comment>
<feature type="domain" description="Legume lectin" evidence="1">
    <location>
        <begin position="75"/>
        <end position="244"/>
    </location>
</feature>
<dbReference type="PANTHER" id="PTHR32401:SF49">
    <property type="entry name" value="OS10G0129200 PROTEIN"/>
    <property type="match status" value="1"/>
</dbReference>
<keyword evidence="3" id="KW-1185">Reference proteome</keyword>
<protein>
    <recommendedName>
        <fullName evidence="1">Legume lectin domain-containing protein</fullName>
    </recommendedName>
</protein>
<organism evidence="2 3">
    <name type="scientific">Cohnella pontilimi</name>
    <dbReference type="NCBI Taxonomy" id="2564100"/>
    <lineage>
        <taxon>Bacteria</taxon>
        <taxon>Bacillati</taxon>
        <taxon>Bacillota</taxon>
        <taxon>Bacilli</taxon>
        <taxon>Bacillales</taxon>
        <taxon>Paenibacillaceae</taxon>
        <taxon>Cohnella</taxon>
    </lineage>
</organism>
<gene>
    <name evidence="2" type="ORF">E5161_09825</name>
</gene>
<dbReference type="OrthoDB" id="283370at2"/>
<dbReference type="AlphaFoldDB" id="A0A4U0FC95"/>
<dbReference type="InterPro" id="IPR001220">
    <property type="entry name" value="Legume_lectin_dom"/>
</dbReference>
<dbReference type="PROSITE" id="PS00307">
    <property type="entry name" value="LECTIN_LEGUME_BETA"/>
    <property type="match status" value="1"/>
</dbReference>
<dbReference type="InterPro" id="IPR019825">
    <property type="entry name" value="Lectin_legB_Mn/Ca_BS"/>
</dbReference>
<dbReference type="Proteomes" id="UP000309673">
    <property type="component" value="Unassembled WGS sequence"/>
</dbReference>